<dbReference type="SUPFAM" id="SSF141673">
    <property type="entry name" value="MOSC N-terminal domain-like"/>
    <property type="match status" value="1"/>
</dbReference>
<dbReference type="AlphaFoldDB" id="A0A5C9A2L0"/>
<dbReference type="InterPro" id="IPR005302">
    <property type="entry name" value="MoCF_Sase_C"/>
</dbReference>
<dbReference type="SUPFAM" id="SSF50800">
    <property type="entry name" value="PK beta-barrel domain-like"/>
    <property type="match status" value="1"/>
</dbReference>
<feature type="domain" description="MOSC" evidence="1">
    <location>
        <begin position="116"/>
        <end position="265"/>
    </location>
</feature>
<dbReference type="PANTHER" id="PTHR14237">
    <property type="entry name" value="MOLYBDOPTERIN COFACTOR SULFURASE MOSC"/>
    <property type="match status" value="1"/>
</dbReference>
<sequence>MLESIHIYPLKSCGGIALGEVDLDRFGPVGDRRWMVVEPSGQFLSQRQVPAMALLGVRVESCGGLLLTREGSVCEVPVPGAGALALEVTVWSDRVPALDAGDAAATWLTRALGRPCRLVYMADETRRPVDLDYALRGETVSFADGFPLLLISAASLAELNNRLAQNGHPAVPMNRFRPNLVVSGCGPFAEDGWRRIRIGGVELQVAKPCARCAIPAIDQSSGERDPYINRALAAFRRFDGQILFGQNLLYQQGGTIGVGDPVEVLE</sequence>
<dbReference type="InterPro" id="IPR011037">
    <property type="entry name" value="Pyrv_Knase-like_insert_dom_sf"/>
</dbReference>
<protein>
    <submittedName>
        <fullName evidence="2">MOSC domain-containing protein</fullName>
    </submittedName>
</protein>
<keyword evidence="3" id="KW-1185">Reference proteome</keyword>
<reference evidence="2 3" key="1">
    <citation type="submission" date="2019-08" db="EMBL/GenBank/DDBJ databases">
        <title>Parahaliea maris sp. nov., isolated from the surface seawater.</title>
        <authorList>
            <person name="Liu Y."/>
        </authorList>
    </citation>
    <scope>NUCLEOTIDE SEQUENCE [LARGE SCALE GENOMIC DNA]</scope>
    <source>
        <strain evidence="2 3">HSLHS9</strain>
    </source>
</reference>
<dbReference type="Pfam" id="PF03476">
    <property type="entry name" value="MOSC_N"/>
    <property type="match status" value="1"/>
</dbReference>
<gene>
    <name evidence="2" type="ORF">FV139_10235</name>
</gene>
<evidence type="ECO:0000259" key="1">
    <source>
        <dbReference type="PROSITE" id="PS51340"/>
    </source>
</evidence>
<dbReference type="GO" id="GO:0003824">
    <property type="term" value="F:catalytic activity"/>
    <property type="evidence" value="ECO:0007669"/>
    <property type="project" value="InterPro"/>
</dbReference>
<accession>A0A5C9A2L0</accession>
<dbReference type="PANTHER" id="PTHR14237:SF19">
    <property type="entry name" value="MITOCHONDRIAL AMIDOXIME REDUCING COMPONENT 1"/>
    <property type="match status" value="1"/>
</dbReference>
<comment type="caution">
    <text evidence="2">The sequence shown here is derived from an EMBL/GenBank/DDBJ whole genome shotgun (WGS) entry which is preliminary data.</text>
</comment>
<dbReference type="PROSITE" id="PS51340">
    <property type="entry name" value="MOSC"/>
    <property type="match status" value="1"/>
</dbReference>
<dbReference type="Proteomes" id="UP000321039">
    <property type="component" value="Unassembled WGS sequence"/>
</dbReference>
<evidence type="ECO:0000313" key="3">
    <source>
        <dbReference type="Proteomes" id="UP000321039"/>
    </source>
</evidence>
<dbReference type="Pfam" id="PF03473">
    <property type="entry name" value="MOSC"/>
    <property type="match status" value="1"/>
</dbReference>
<name>A0A5C9A2L0_9GAMM</name>
<evidence type="ECO:0000313" key="2">
    <source>
        <dbReference type="EMBL" id="TXS94309.1"/>
    </source>
</evidence>
<dbReference type="GO" id="GO:0030170">
    <property type="term" value="F:pyridoxal phosphate binding"/>
    <property type="evidence" value="ECO:0007669"/>
    <property type="project" value="InterPro"/>
</dbReference>
<dbReference type="InterPro" id="IPR005303">
    <property type="entry name" value="MOCOS_middle"/>
</dbReference>
<dbReference type="EMBL" id="VRZA01000003">
    <property type="protein sequence ID" value="TXS94309.1"/>
    <property type="molecule type" value="Genomic_DNA"/>
</dbReference>
<proteinExistence type="predicted"/>
<organism evidence="2 3">
    <name type="scientific">Parahaliea maris</name>
    <dbReference type="NCBI Taxonomy" id="2716870"/>
    <lineage>
        <taxon>Bacteria</taxon>
        <taxon>Pseudomonadati</taxon>
        <taxon>Pseudomonadota</taxon>
        <taxon>Gammaproteobacteria</taxon>
        <taxon>Cellvibrionales</taxon>
        <taxon>Halieaceae</taxon>
        <taxon>Parahaliea</taxon>
    </lineage>
</organism>
<dbReference type="GO" id="GO:0030151">
    <property type="term" value="F:molybdenum ion binding"/>
    <property type="evidence" value="ECO:0007669"/>
    <property type="project" value="InterPro"/>
</dbReference>